<dbReference type="CDD" id="cd01900">
    <property type="entry name" value="YchF"/>
    <property type="match status" value="1"/>
</dbReference>
<dbReference type="FunFam" id="3.10.20.30:FF:000001">
    <property type="entry name" value="Ribosome-binding ATPase YchF"/>
    <property type="match status" value="1"/>
</dbReference>
<dbReference type="InterPro" id="IPR013029">
    <property type="entry name" value="YchF_C"/>
</dbReference>
<evidence type="ECO:0000256" key="3">
    <source>
        <dbReference type="HAMAP-Rule" id="MF_03167"/>
    </source>
</evidence>
<dbReference type="GO" id="GO:0005524">
    <property type="term" value="F:ATP binding"/>
    <property type="evidence" value="ECO:0007669"/>
    <property type="project" value="UniProtKB-UniRule"/>
</dbReference>
<keyword evidence="3" id="KW-0378">Hydrolase</keyword>
<evidence type="ECO:0000256" key="1">
    <source>
        <dbReference type="ARBA" id="ARBA00022741"/>
    </source>
</evidence>
<dbReference type="AlphaFoldDB" id="A0A4Q9MD03"/>
<evidence type="ECO:0000259" key="4">
    <source>
        <dbReference type="PROSITE" id="PS51710"/>
    </source>
</evidence>
<keyword evidence="2 3" id="KW-0067">ATP-binding</keyword>
<dbReference type="InterPro" id="IPR004396">
    <property type="entry name" value="ATPase_YchF/OLA1"/>
</dbReference>
<dbReference type="PANTHER" id="PTHR23305:SF11">
    <property type="entry name" value="OBG-LIKE ATPASE 1"/>
    <property type="match status" value="1"/>
</dbReference>
<evidence type="ECO:0000259" key="5">
    <source>
        <dbReference type="PROSITE" id="PS51880"/>
    </source>
</evidence>
<dbReference type="CDD" id="cd04867">
    <property type="entry name" value="TGS_YchF_OLA1"/>
    <property type="match status" value="1"/>
</dbReference>
<dbReference type="InterPro" id="IPR031167">
    <property type="entry name" value="G_OBG"/>
</dbReference>
<dbReference type="Pfam" id="PF06071">
    <property type="entry name" value="YchF-GTPase_C"/>
    <property type="match status" value="1"/>
</dbReference>
<keyword evidence="3" id="KW-0963">Cytoplasm</keyword>
<comment type="subunit">
    <text evidence="3">Monomer.</text>
</comment>
<dbReference type="SUPFAM" id="SSF81271">
    <property type="entry name" value="TGS-like"/>
    <property type="match status" value="1"/>
</dbReference>
<comment type="similarity">
    <text evidence="3">Belongs to the TRAFAC class OBG-HflX-like GTPase superfamily. OBG GTPase family. YchF/OLA1 subfamily.</text>
</comment>
<organism evidence="6">
    <name type="scientific">Dichomitus squalens</name>
    <dbReference type="NCBI Taxonomy" id="114155"/>
    <lineage>
        <taxon>Eukaryota</taxon>
        <taxon>Fungi</taxon>
        <taxon>Dikarya</taxon>
        <taxon>Basidiomycota</taxon>
        <taxon>Agaricomycotina</taxon>
        <taxon>Agaricomycetes</taxon>
        <taxon>Polyporales</taxon>
        <taxon>Polyporaceae</taxon>
        <taxon>Dichomitus</taxon>
    </lineage>
</organism>
<dbReference type="SUPFAM" id="SSF52540">
    <property type="entry name" value="P-loop containing nucleoside triphosphate hydrolases"/>
    <property type="match status" value="1"/>
</dbReference>
<dbReference type="InterPro" id="IPR023192">
    <property type="entry name" value="TGS-like_dom_sf"/>
</dbReference>
<dbReference type="InterPro" id="IPR012676">
    <property type="entry name" value="TGS-like"/>
</dbReference>
<dbReference type="PIRSF" id="PIRSF006641">
    <property type="entry name" value="CHP00092"/>
    <property type="match status" value="1"/>
</dbReference>
<dbReference type="GO" id="GO:0005525">
    <property type="term" value="F:GTP binding"/>
    <property type="evidence" value="ECO:0007669"/>
    <property type="project" value="InterPro"/>
</dbReference>
<dbReference type="PRINTS" id="PR00326">
    <property type="entry name" value="GTP1OBG"/>
</dbReference>
<accession>A0A4Q9MD03</accession>
<dbReference type="PROSITE" id="PS51880">
    <property type="entry name" value="TGS"/>
    <property type="match status" value="1"/>
</dbReference>
<dbReference type="InterPro" id="IPR004095">
    <property type="entry name" value="TGS"/>
</dbReference>
<evidence type="ECO:0000256" key="2">
    <source>
        <dbReference type="ARBA" id="ARBA00022840"/>
    </source>
</evidence>
<dbReference type="Gene3D" id="3.10.20.30">
    <property type="match status" value="1"/>
</dbReference>
<dbReference type="Gene3D" id="3.40.50.300">
    <property type="entry name" value="P-loop containing nucleotide triphosphate hydrolases"/>
    <property type="match status" value="1"/>
</dbReference>
<dbReference type="Pfam" id="PF01926">
    <property type="entry name" value="MMR_HSR1"/>
    <property type="match status" value="1"/>
</dbReference>
<dbReference type="GO" id="GO:0043023">
    <property type="term" value="F:ribosomal large subunit binding"/>
    <property type="evidence" value="ECO:0007669"/>
    <property type="project" value="UniProtKB-UniRule"/>
</dbReference>
<dbReference type="Gene3D" id="1.10.150.300">
    <property type="entry name" value="TGS-like domain"/>
    <property type="match status" value="1"/>
</dbReference>
<reference evidence="6" key="1">
    <citation type="submission" date="2019-01" db="EMBL/GenBank/DDBJ databases">
        <title>Draft genome sequences of three monokaryotic isolates of the white-rot basidiomycete fungus Dichomitus squalens.</title>
        <authorList>
            <consortium name="DOE Joint Genome Institute"/>
            <person name="Lopez S.C."/>
            <person name="Andreopoulos B."/>
            <person name="Pangilinan J."/>
            <person name="Lipzen A."/>
            <person name="Riley R."/>
            <person name="Ahrendt S."/>
            <person name="Ng V."/>
            <person name="Barry K."/>
            <person name="Daum C."/>
            <person name="Grigoriev I.V."/>
            <person name="Hilden K.S."/>
            <person name="Makela M.R."/>
            <person name="de Vries R.P."/>
        </authorList>
    </citation>
    <scope>NUCLEOTIDE SEQUENCE [LARGE SCALE GENOMIC DNA]</scope>
    <source>
        <strain evidence="6">OM18370.1</strain>
    </source>
</reference>
<dbReference type="PANTHER" id="PTHR23305">
    <property type="entry name" value="OBG GTPASE FAMILY"/>
    <property type="match status" value="1"/>
</dbReference>
<proteinExistence type="inferred from homology"/>
<feature type="domain" description="TGS" evidence="5">
    <location>
        <begin position="322"/>
        <end position="405"/>
    </location>
</feature>
<dbReference type="InterPro" id="IPR006073">
    <property type="entry name" value="GTP-bd"/>
</dbReference>
<evidence type="ECO:0000313" key="6">
    <source>
        <dbReference type="EMBL" id="TBU25194.1"/>
    </source>
</evidence>
<comment type="function">
    <text evidence="3">Hydrolyzes ATP, and can also hydrolyze GTP with lower efficiency. Has lower affinity for GTP.</text>
</comment>
<dbReference type="PROSITE" id="PS51710">
    <property type="entry name" value="G_OBG"/>
    <property type="match status" value="1"/>
</dbReference>
<dbReference type="EMBL" id="ML143465">
    <property type="protein sequence ID" value="TBU25194.1"/>
    <property type="molecule type" value="Genomic_DNA"/>
</dbReference>
<dbReference type="FunFam" id="1.10.150.300:FF:000001">
    <property type="entry name" value="Ribosome-binding ATPase YchF"/>
    <property type="match status" value="1"/>
</dbReference>
<sequence length="407" mass="44843">MPPKKAPAPEKKTLLGRPGNNLKIGIVGLPNVGKSSFFNVLSKTDLGKAANFPYATINPEEARIPVPDARFDWLCDLYKPASRVPAHLTCIDIAGLTAGASTGAGLGNAFLSHVRAVDGIFQVVRAFDDAEVIHVEGDVDPCRDMDIISTELRLKDIEWVEKHLDGLKKTGRALGNTSLADKARKEEIATVEKIYNALTKENKDVRKVEWVGKEVNIIYQASELAYFAVDVVNSLQLLTAKPVTYLVNLSERDYVRKKNKWLPKIKAWIDEHNPGDPLIPFSVALEERLAQLPDDERAEEEKKAGANSALPKITTAGYASLDLIRYFTCGPDEVRAWTIRRGTKAPQAAGVIHSDFENKFVCGEIMSFDDLKEYGSETAVKAAGKLKQQGKTYEMVDGDIAYWKSGA</sequence>
<dbReference type="GO" id="GO:0005737">
    <property type="term" value="C:cytoplasm"/>
    <property type="evidence" value="ECO:0007669"/>
    <property type="project" value="UniProtKB-SubCell"/>
</dbReference>
<dbReference type="InterPro" id="IPR041706">
    <property type="entry name" value="YchF_N"/>
</dbReference>
<dbReference type="InterPro" id="IPR012675">
    <property type="entry name" value="Beta-grasp_dom_sf"/>
</dbReference>
<feature type="binding site" evidence="3">
    <location>
        <position position="249"/>
    </location>
    <ligand>
        <name>ATP</name>
        <dbReference type="ChEBI" id="CHEBI:30616"/>
    </ligand>
</feature>
<keyword evidence="1 3" id="KW-0547">Nucleotide-binding</keyword>
<dbReference type="NCBIfam" id="TIGR00092">
    <property type="entry name" value="redox-regulated ATPase YchF"/>
    <property type="match status" value="1"/>
</dbReference>
<feature type="binding site" evidence="3">
    <location>
        <begin position="31"/>
        <end position="36"/>
    </location>
    <ligand>
        <name>ATP</name>
        <dbReference type="ChEBI" id="CHEBI:30616"/>
    </ligand>
</feature>
<name>A0A4Q9MD03_9APHY</name>
<dbReference type="HAMAP" id="MF_00944">
    <property type="entry name" value="YchF_OLA1_ATPase"/>
    <property type="match status" value="1"/>
</dbReference>
<comment type="subcellular location">
    <subcellularLocation>
        <location evidence="3">Cytoplasm</location>
    </subcellularLocation>
</comment>
<dbReference type="Proteomes" id="UP000292957">
    <property type="component" value="Unassembled WGS sequence"/>
</dbReference>
<feature type="domain" description="OBG-type G" evidence="4">
    <location>
        <begin position="22"/>
        <end position="301"/>
    </location>
</feature>
<dbReference type="GO" id="GO:0016887">
    <property type="term" value="F:ATP hydrolysis activity"/>
    <property type="evidence" value="ECO:0007669"/>
    <property type="project" value="UniProtKB-UniRule"/>
</dbReference>
<dbReference type="InterPro" id="IPR027417">
    <property type="entry name" value="P-loop_NTPase"/>
</dbReference>
<dbReference type="OrthoDB" id="424823at2759"/>
<gene>
    <name evidence="6" type="ORF">BD311DRAFT_809385</name>
</gene>
<protein>
    <recommendedName>
        <fullName evidence="3">Obg-like ATPase 1</fullName>
    </recommendedName>
</protein>